<accession>A0ABP1AX00</accession>
<dbReference type="EMBL" id="OZ023718">
    <property type="protein sequence ID" value="CAK9867074.1"/>
    <property type="molecule type" value="Genomic_DNA"/>
</dbReference>
<dbReference type="Proteomes" id="UP001497522">
    <property type="component" value="Chromosome 17"/>
</dbReference>
<proteinExistence type="predicted"/>
<protein>
    <submittedName>
        <fullName evidence="1">Uncharacterized protein</fullName>
    </submittedName>
</protein>
<sequence length="61" mass="6749">KTAPTNSHTRAEEEEGRVVGGGLGVLEQRHVANSFFLVTHDQQFGNYRSVIIQLDVNLAKL</sequence>
<reference evidence="1" key="1">
    <citation type="submission" date="2024-03" db="EMBL/GenBank/DDBJ databases">
        <authorList>
            <consortium name="ELIXIR-Norway"/>
            <consortium name="Elixir Norway"/>
        </authorList>
    </citation>
    <scope>NUCLEOTIDE SEQUENCE</scope>
</reference>
<keyword evidence="2" id="KW-1185">Reference proteome</keyword>
<gene>
    <name evidence="1" type="ORF">CSSPJE1EN2_LOCUS10069</name>
</gene>
<feature type="non-terminal residue" evidence="1">
    <location>
        <position position="1"/>
    </location>
</feature>
<name>A0ABP1AX00_9BRYO</name>
<organism evidence="1 2">
    <name type="scientific">Sphagnum jensenii</name>
    <dbReference type="NCBI Taxonomy" id="128206"/>
    <lineage>
        <taxon>Eukaryota</taxon>
        <taxon>Viridiplantae</taxon>
        <taxon>Streptophyta</taxon>
        <taxon>Embryophyta</taxon>
        <taxon>Bryophyta</taxon>
        <taxon>Sphagnophytina</taxon>
        <taxon>Sphagnopsida</taxon>
        <taxon>Sphagnales</taxon>
        <taxon>Sphagnaceae</taxon>
        <taxon>Sphagnum</taxon>
    </lineage>
</organism>
<evidence type="ECO:0000313" key="2">
    <source>
        <dbReference type="Proteomes" id="UP001497522"/>
    </source>
</evidence>
<evidence type="ECO:0000313" key="1">
    <source>
        <dbReference type="EMBL" id="CAK9867074.1"/>
    </source>
</evidence>